<protein>
    <submittedName>
        <fullName evidence="1">Uncharacterized protein</fullName>
    </submittedName>
</protein>
<reference evidence="1" key="1">
    <citation type="submission" date="2018-02" db="EMBL/GenBank/DDBJ databases">
        <title>Rhizophora mucronata_Transcriptome.</title>
        <authorList>
            <person name="Meera S.P."/>
            <person name="Sreeshan A."/>
            <person name="Augustine A."/>
        </authorList>
    </citation>
    <scope>NUCLEOTIDE SEQUENCE</scope>
    <source>
        <tissue evidence="1">Leaf</tissue>
    </source>
</reference>
<proteinExistence type="predicted"/>
<organism evidence="1">
    <name type="scientific">Rhizophora mucronata</name>
    <name type="common">Asiatic mangrove</name>
    <dbReference type="NCBI Taxonomy" id="61149"/>
    <lineage>
        <taxon>Eukaryota</taxon>
        <taxon>Viridiplantae</taxon>
        <taxon>Streptophyta</taxon>
        <taxon>Embryophyta</taxon>
        <taxon>Tracheophyta</taxon>
        <taxon>Spermatophyta</taxon>
        <taxon>Magnoliopsida</taxon>
        <taxon>eudicotyledons</taxon>
        <taxon>Gunneridae</taxon>
        <taxon>Pentapetalae</taxon>
        <taxon>rosids</taxon>
        <taxon>fabids</taxon>
        <taxon>Malpighiales</taxon>
        <taxon>Rhizophoraceae</taxon>
        <taxon>Rhizophora</taxon>
    </lineage>
</organism>
<evidence type="ECO:0000313" key="1">
    <source>
        <dbReference type="EMBL" id="MBX67329.1"/>
    </source>
</evidence>
<accession>A0A2P2QK09</accession>
<dbReference type="EMBL" id="GGEC01086845">
    <property type="protein sequence ID" value="MBX67329.1"/>
    <property type="molecule type" value="Transcribed_RNA"/>
</dbReference>
<sequence length="40" mass="4605">MPNNPPNQPKKHIQQNKTANIQRAYMISQGSKTRLSSRKL</sequence>
<name>A0A2P2QK09_RHIMU</name>
<dbReference type="AlphaFoldDB" id="A0A2P2QK09"/>